<keyword evidence="2" id="KW-1185">Reference proteome</keyword>
<protein>
    <submittedName>
        <fullName evidence="1">Uncharacterized protein</fullName>
    </submittedName>
</protein>
<dbReference type="KEGG" id="vg:26625084"/>
<name>A0A0N9P712_9VIRU</name>
<organism evidence="1 2">
    <name type="scientific">Acidianus bottle-shaped virus 3 strain ABV3</name>
    <dbReference type="NCBI Taxonomy" id="1732174"/>
    <lineage>
        <taxon>Viruses</taxon>
        <taxon>Viruses incertae sedis</taxon>
        <taxon>Ampullaviridae</taxon>
        <taxon>Bottigliavirus</taxon>
        <taxon>Bottigliavirus krisuvikense</taxon>
        <taxon>Bottigliavirus ABV3</taxon>
    </lineage>
</organism>
<reference evidence="1 2" key="1">
    <citation type="journal article" date="2015" name="Environ. Microbiol.">
        <title>Novel viral genomes identified from six metagenomes reveal wide distribution of archaeal viruses and high viral diversity in terrestrial hot springs.</title>
        <authorList>
            <person name="Gudbergsdottir S.R."/>
            <person name="Menzel P."/>
            <person name="Krogh A."/>
            <person name="Young M."/>
            <person name="Peng X."/>
        </authorList>
    </citation>
    <scope>NUCLEOTIDE SEQUENCE [LARGE SCALE GENOMIC DNA]</scope>
    <source>
        <strain evidence="1 2">ABV3</strain>
    </source>
</reference>
<evidence type="ECO:0000313" key="2">
    <source>
        <dbReference type="Proteomes" id="UP000202152"/>
    </source>
</evidence>
<dbReference type="GeneID" id="26625084"/>
<sequence length="100" mass="11833">MDPFFDFVINCLEFDNILLKIYKKDDKIIAECQGKKQEFSDLSVKEILESWVKHEALTDNFTILKLDRNRIIEIKGNRILNKLPNVSFKKLKYNTLVLQV</sequence>
<accession>A0A0N9P712</accession>
<dbReference type="Proteomes" id="UP000202152">
    <property type="component" value="Segment"/>
</dbReference>
<evidence type="ECO:0000313" key="1">
    <source>
        <dbReference type="EMBL" id="ALG96806.1"/>
    </source>
</evidence>
<dbReference type="RefSeq" id="YP_009197883.1">
    <property type="nucleotide sequence ID" value="NC_028787.1"/>
</dbReference>
<dbReference type="EMBL" id="KP282674">
    <property type="protein sequence ID" value="ALG96806.1"/>
    <property type="molecule type" value="Genomic_DNA"/>
</dbReference>
<proteinExistence type="predicted"/>